<dbReference type="EMBL" id="NGJT01000021">
    <property type="protein sequence ID" value="RST91681.1"/>
    <property type="molecule type" value="Genomic_DNA"/>
</dbReference>
<sequence>MKKFSIIINVAFCVMLLFSICIVFLGFNKNGNYSLYIIGGILLILGLLFNWYCFNRFVSRKDK</sequence>
<comment type="caution">
    <text evidence="2">The sequence shown here is derived from an EMBL/GenBank/DDBJ whole genome shotgun (WGS) entry which is preliminary data.</text>
</comment>
<dbReference type="OrthoDB" id="9864936at2"/>
<keyword evidence="3" id="KW-1185">Reference proteome</keyword>
<keyword evidence="1" id="KW-0472">Membrane</keyword>
<reference evidence="2 3" key="1">
    <citation type="submission" date="2017-05" db="EMBL/GenBank/DDBJ databases">
        <title>Vagococcus spp. assemblies.</title>
        <authorList>
            <person name="Gulvik C.A."/>
        </authorList>
    </citation>
    <scope>NUCLEOTIDE SEQUENCE [LARGE SCALE GENOMIC DNA]</scope>
    <source>
        <strain evidence="2 3">SS1994</strain>
    </source>
</reference>
<evidence type="ECO:0000256" key="1">
    <source>
        <dbReference type="SAM" id="Phobius"/>
    </source>
</evidence>
<evidence type="ECO:0000313" key="3">
    <source>
        <dbReference type="Proteomes" id="UP000288490"/>
    </source>
</evidence>
<name>A0A429ZDB8_9ENTE</name>
<evidence type="ECO:0000313" key="2">
    <source>
        <dbReference type="EMBL" id="RST91681.1"/>
    </source>
</evidence>
<protein>
    <submittedName>
        <fullName evidence="2">Uncharacterized protein</fullName>
    </submittedName>
</protein>
<feature type="transmembrane region" description="Helical" evidence="1">
    <location>
        <begin position="7"/>
        <end position="27"/>
    </location>
</feature>
<gene>
    <name evidence="2" type="ORF">CBF36_09740</name>
</gene>
<dbReference type="AlphaFoldDB" id="A0A429ZDB8"/>
<keyword evidence="1" id="KW-1133">Transmembrane helix</keyword>
<proteinExistence type="predicted"/>
<accession>A0A429ZDB8</accession>
<keyword evidence="1" id="KW-0812">Transmembrane</keyword>
<feature type="transmembrane region" description="Helical" evidence="1">
    <location>
        <begin position="33"/>
        <end position="54"/>
    </location>
</feature>
<dbReference type="Proteomes" id="UP000288490">
    <property type="component" value="Unassembled WGS sequence"/>
</dbReference>
<organism evidence="2 3">
    <name type="scientific">Vagococcus bubulae</name>
    <dbReference type="NCBI Taxonomy" id="1977868"/>
    <lineage>
        <taxon>Bacteria</taxon>
        <taxon>Bacillati</taxon>
        <taxon>Bacillota</taxon>
        <taxon>Bacilli</taxon>
        <taxon>Lactobacillales</taxon>
        <taxon>Enterococcaceae</taxon>
        <taxon>Vagococcus</taxon>
    </lineage>
</organism>